<evidence type="ECO:0000313" key="2">
    <source>
        <dbReference type="Proteomes" id="UP000652074"/>
    </source>
</evidence>
<keyword evidence="2" id="KW-1185">Reference proteome</keyword>
<name>A0ABX1MWB4_9RHOO</name>
<accession>A0ABX1MWB4</accession>
<proteinExistence type="predicted"/>
<evidence type="ECO:0000313" key="1">
    <source>
        <dbReference type="EMBL" id="NMF90264.1"/>
    </source>
</evidence>
<comment type="caution">
    <text evidence="1">The sequence shown here is derived from an EMBL/GenBank/DDBJ whole genome shotgun (WGS) entry which is preliminary data.</text>
</comment>
<dbReference type="EMBL" id="WTVR01000038">
    <property type="protein sequence ID" value="NMF90264.1"/>
    <property type="molecule type" value="Genomic_DNA"/>
</dbReference>
<organism evidence="1 2">
    <name type="scientific">Aromatoleum petrolei</name>
    <dbReference type="NCBI Taxonomy" id="76116"/>
    <lineage>
        <taxon>Bacteria</taxon>
        <taxon>Pseudomonadati</taxon>
        <taxon>Pseudomonadota</taxon>
        <taxon>Betaproteobacteria</taxon>
        <taxon>Rhodocyclales</taxon>
        <taxon>Rhodocyclaceae</taxon>
        <taxon>Aromatoleum</taxon>
    </lineage>
</organism>
<sequence length="102" mass="11656">MSELLGVTAAVLTFVSAACFLGRTRKQEGLAWLESRPQDVARLYLRHASDVDAYWLHVEFRNGRKRMVAAPWEIDDALRRLAPLGLRLSAQDRDALARQRHQ</sequence>
<reference evidence="1 2" key="1">
    <citation type="submission" date="2019-12" db="EMBL/GenBank/DDBJ databases">
        <title>Comparative genomics gives insights into the taxonomy of the Azoarcus-Aromatoleum group and reveals separate origins of nif in the plant-associated Azoarcus and non-plant-associated Aromatoleum sub-groups.</title>
        <authorList>
            <person name="Lafos M."/>
            <person name="Maluk M."/>
            <person name="Batista M."/>
            <person name="Junghare M."/>
            <person name="Carmona M."/>
            <person name="Faoro H."/>
            <person name="Cruz L.M."/>
            <person name="Battistoni F."/>
            <person name="De Souza E."/>
            <person name="Pedrosa F."/>
            <person name="Chen W.-M."/>
            <person name="Poole P.S."/>
            <person name="Dixon R.A."/>
            <person name="James E.K."/>
        </authorList>
    </citation>
    <scope>NUCLEOTIDE SEQUENCE [LARGE SCALE GENOMIC DNA]</scope>
    <source>
        <strain evidence="1 2">ToN1</strain>
    </source>
</reference>
<dbReference type="Proteomes" id="UP000652074">
    <property type="component" value="Unassembled WGS sequence"/>
</dbReference>
<protein>
    <submittedName>
        <fullName evidence="1">Uncharacterized protein</fullName>
    </submittedName>
</protein>
<gene>
    <name evidence="1" type="ORF">GPA26_17490</name>
</gene>
<dbReference type="RefSeq" id="WP_169207613.1">
    <property type="nucleotide sequence ID" value="NZ_CP059560.1"/>
</dbReference>